<dbReference type="InterPro" id="IPR025960">
    <property type="entry name" value="RVT_N"/>
</dbReference>
<comment type="caution">
    <text evidence="3">The sequence shown here is derived from an EMBL/GenBank/DDBJ whole genome shotgun (WGS) entry which is preliminary data.</text>
</comment>
<comment type="similarity">
    <text evidence="1">Belongs to the bacterial reverse transcriptase family.</text>
</comment>
<evidence type="ECO:0000313" key="4">
    <source>
        <dbReference type="Proteomes" id="UP001652504"/>
    </source>
</evidence>
<organism evidence="3 4">
    <name type="scientific">Fluctibacter corallii</name>
    <dbReference type="NCBI Taxonomy" id="2984329"/>
    <lineage>
        <taxon>Bacteria</taxon>
        <taxon>Pseudomonadati</taxon>
        <taxon>Pseudomonadota</taxon>
        <taxon>Gammaproteobacteria</taxon>
        <taxon>Alteromonadales</taxon>
        <taxon>Alteromonadaceae</taxon>
        <taxon>Fluctibacter</taxon>
    </lineage>
</organism>
<dbReference type="InterPro" id="IPR051083">
    <property type="entry name" value="GrpII_Intron_Splice-Mob/Def"/>
</dbReference>
<evidence type="ECO:0000256" key="1">
    <source>
        <dbReference type="ARBA" id="ARBA00034120"/>
    </source>
</evidence>
<dbReference type="Pfam" id="PF13655">
    <property type="entry name" value="RVT_N"/>
    <property type="match status" value="1"/>
</dbReference>
<feature type="domain" description="Reverse transcriptase" evidence="2">
    <location>
        <begin position="94"/>
        <end position="329"/>
    </location>
</feature>
<dbReference type="InterPro" id="IPR030931">
    <property type="entry name" value="Group_II_RT_mat"/>
</dbReference>
<dbReference type="SMART" id="SM00507">
    <property type="entry name" value="HNHc"/>
    <property type="match status" value="1"/>
</dbReference>
<dbReference type="GO" id="GO:0003964">
    <property type="term" value="F:RNA-directed DNA polymerase activity"/>
    <property type="evidence" value="ECO:0007669"/>
    <property type="project" value="UniProtKB-KW"/>
</dbReference>
<keyword evidence="4" id="KW-1185">Reference proteome</keyword>
<keyword evidence="3" id="KW-0808">Transferase</keyword>
<dbReference type="Pfam" id="PF08388">
    <property type="entry name" value="GIIM"/>
    <property type="match status" value="1"/>
</dbReference>
<dbReference type="EMBL" id="JAOWKX010000009">
    <property type="protein sequence ID" value="MCV2886291.1"/>
    <property type="molecule type" value="Genomic_DNA"/>
</dbReference>
<dbReference type="PROSITE" id="PS50878">
    <property type="entry name" value="RT_POL"/>
    <property type="match status" value="1"/>
</dbReference>
<evidence type="ECO:0000259" key="2">
    <source>
        <dbReference type="PROSITE" id="PS50878"/>
    </source>
</evidence>
<dbReference type="Pfam" id="PF00078">
    <property type="entry name" value="RVT_1"/>
    <property type="match status" value="1"/>
</dbReference>
<dbReference type="Pfam" id="PF01844">
    <property type="entry name" value="HNH"/>
    <property type="match status" value="1"/>
</dbReference>
<dbReference type="InterPro" id="IPR043502">
    <property type="entry name" value="DNA/RNA_pol_sf"/>
</dbReference>
<dbReference type="EC" id="2.7.7.49" evidence="3"/>
<dbReference type="NCBIfam" id="TIGR04416">
    <property type="entry name" value="group_II_RT_mat"/>
    <property type="match status" value="1"/>
</dbReference>
<dbReference type="InterPro" id="IPR003615">
    <property type="entry name" value="HNH_nuc"/>
</dbReference>
<keyword evidence="3" id="KW-0695">RNA-directed DNA polymerase</keyword>
<dbReference type="InterPro" id="IPR000477">
    <property type="entry name" value="RT_dom"/>
</dbReference>
<keyword evidence="3" id="KW-0548">Nucleotidyltransferase</keyword>
<evidence type="ECO:0000313" key="3">
    <source>
        <dbReference type="EMBL" id="MCV2886291.1"/>
    </source>
</evidence>
<dbReference type="RefSeq" id="WP_263713576.1">
    <property type="nucleotide sequence ID" value="NZ_JAOWKX010000009.1"/>
</dbReference>
<dbReference type="PANTHER" id="PTHR34047:SF8">
    <property type="entry name" value="PROTEIN YKFC"/>
    <property type="match status" value="1"/>
</dbReference>
<gene>
    <name evidence="3" type="primary">ltrA</name>
    <name evidence="3" type="ORF">OE749_16475</name>
</gene>
<proteinExistence type="inferred from homology"/>
<dbReference type="InterPro" id="IPR002711">
    <property type="entry name" value="HNH"/>
</dbReference>
<name>A0ABT3ADH4_9ALTE</name>
<dbReference type="SUPFAM" id="SSF56672">
    <property type="entry name" value="DNA/RNA polymerases"/>
    <property type="match status" value="1"/>
</dbReference>
<accession>A0ABT3ADH4</accession>
<dbReference type="InterPro" id="IPR013597">
    <property type="entry name" value="Mat_intron_G2"/>
</dbReference>
<protein>
    <submittedName>
        <fullName evidence="3">Group II intron reverse transcriptase/maturase</fullName>
        <ecNumber evidence="3">2.7.7.49</ecNumber>
    </submittedName>
</protein>
<sequence length="560" mass="64567">MSTAFSVPAFSHSASSWHSINWNVIHQRVRGLQVRIAKATQQQQWRKVKALQRLLVRSFAAKALAVKRVTENRGKGTPGVDGELWSTPECKWKAITRLSRSGYKPKPLRRVYIPKSNGKRRPLGIPTMLDRAMQALYLLALDPVSETTADRNSYGFRPMRSTADAIEQCFVALSRKNSAKWILEGDIKGCFDNISHDWLLANIPLDKQVLRKWLKAGFMESGGLFPTEAGTPQGGIISPVLANMALDGLEAELESHFGRKNTKASYKTKVNFVRYADDFIITGISKELLEREVKPVVVAFMAQRGLTLSEEKTVITHVFEGFDFLGQHLRSFDGKLLVKPSRKNMRNVLGKLKNIVTGNKATTAGNLIMALNPVLQGWANYHRHVVAKETFNYVDYRMWKMLWQWCRRRHQNRRKRWIKDKYFKSAGNRNWVFSGVNNKGDNVRLVYTMDTPIKRHIKIRAEANPYLPEFEPYFEQRLERAWKDSMKGRDKLLMLWLRQRKRCVMCNQLITKETGWNIHHIVERVKGGSDKLSNLVLLHPNCHRQLHVMDKPSYLNMNNN</sequence>
<dbReference type="CDD" id="cd01651">
    <property type="entry name" value="RT_G2_intron"/>
    <property type="match status" value="1"/>
</dbReference>
<dbReference type="PANTHER" id="PTHR34047">
    <property type="entry name" value="NUCLEAR INTRON MATURASE 1, MITOCHONDRIAL-RELATED"/>
    <property type="match status" value="1"/>
</dbReference>
<reference evidence="3 4" key="1">
    <citation type="submission" date="2022-10" db="EMBL/GenBank/DDBJ databases">
        <title>Aestuariibacter sp. AA17 isolated from Montipora capitata coral fragment.</title>
        <authorList>
            <person name="Emsley S.A."/>
            <person name="Pfannmuller K.M."/>
            <person name="Loughran R.M."/>
            <person name="Shlafstein M."/>
            <person name="Papke E."/>
            <person name="Saw J.H."/>
            <person name="Ushijima B."/>
            <person name="Videau P."/>
        </authorList>
    </citation>
    <scope>NUCLEOTIDE SEQUENCE [LARGE SCALE GENOMIC DNA]</scope>
    <source>
        <strain evidence="3 4">AA17</strain>
    </source>
</reference>
<dbReference type="Gene3D" id="1.10.30.50">
    <property type="match status" value="1"/>
</dbReference>
<dbReference type="CDD" id="cd00085">
    <property type="entry name" value="HNHc"/>
    <property type="match status" value="1"/>
</dbReference>
<dbReference type="Proteomes" id="UP001652504">
    <property type="component" value="Unassembled WGS sequence"/>
</dbReference>